<accession>A0A9P6AXQ7</accession>
<feature type="compositionally biased region" description="Polar residues" evidence="1">
    <location>
        <begin position="88"/>
        <end position="99"/>
    </location>
</feature>
<reference evidence="2" key="1">
    <citation type="journal article" date="2020" name="Nat. Commun.">
        <title>Large-scale genome sequencing of mycorrhizal fungi provides insights into the early evolution of symbiotic traits.</title>
        <authorList>
            <person name="Miyauchi S."/>
            <person name="Kiss E."/>
            <person name="Kuo A."/>
            <person name="Drula E."/>
            <person name="Kohler A."/>
            <person name="Sanchez-Garcia M."/>
            <person name="Morin E."/>
            <person name="Andreopoulos B."/>
            <person name="Barry K.W."/>
            <person name="Bonito G."/>
            <person name="Buee M."/>
            <person name="Carver A."/>
            <person name="Chen C."/>
            <person name="Cichocki N."/>
            <person name="Clum A."/>
            <person name="Culley D."/>
            <person name="Crous P.W."/>
            <person name="Fauchery L."/>
            <person name="Girlanda M."/>
            <person name="Hayes R.D."/>
            <person name="Keri Z."/>
            <person name="LaButti K."/>
            <person name="Lipzen A."/>
            <person name="Lombard V."/>
            <person name="Magnuson J."/>
            <person name="Maillard F."/>
            <person name="Murat C."/>
            <person name="Nolan M."/>
            <person name="Ohm R.A."/>
            <person name="Pangilinan J."/>
            <person name="Pereira M.F."/>
            <person name="Perotto S."/>
            <person name="Peter M."/>
            <person name="Pfister S."/>
            <person name="Riley R."/>
            <person name="Sitrit Y."/>
            <person name="Stielow J.B."/>
            <person name="Szollosi G."/>
            <person name="Zifcakova L."/>
            <person name="Stursova M."/>
            <person name="Spatafora J.W."/>
            <person name="Tedersoo L."/>
            <person name="Vaario L.M."/>
            <person name="Yamada A."/>
            <person name="Yan M."/>
            <person name="Wang P."/>
            <person name="Xu J."/>
            <person name="Bruns T."/>
            <person name="Baldrian P."/>
            <person name="Vilgalys R."/>
            <person name="Dunand C."/>
            <person name="Henrissat B."/>
            <person name="Grigoriev I.V."/>
            <person name="Hibbett D."/>
            <person name="Nagy L.G."/>
            <person name="Martin F.M."/>
        </authorList>
    </citation>
    <scope>NUCLEOTIDE SEQUENCE</scope>
    <source>
        <strain evidence="2">UP504</strain>
    </source>
</reference>
<feature type="region of interest" description="Disordered" evidence="1">
    <location>
        <begin position="1"/>
        <end position="133"/>
    </location>
</feature>
<name>A0A9P6AXQ7_9AGAM</name>
<feature type="compositionally biased region" description="Low complexity" evidence="1">
    <location>
        <begin position="41"/>
        <end position="52"/>
    </location>
</feature>
<dbReference type="EMBL" id="MU128968">
    <property type="protein sequence ID" value="KAF9513815.1"/>
    <property type="molecule type" value="Genomic_DNA"/>
</dbReference>
<proteinExistence type="predicted"/>
<evidence type="ECO:0000313" key="3">
    <source>
        <dbReference type="Proteomes" id="UP000886523"/>
    </source>
</evidence>
<dbReference type="AlphaFoldDB" id="A0A9P6AXQ7"/>
<organism evidence="2 3">
    <name type="scientific">Hydnum rufescens UP504</name>
    <dbReference type="NCBI Taxonomy" id="1448309"/>
    <lineage>
        <taxon>Eukaryota</taxon>
        <taxon>Fungi</taxon>
        <taxon>Dikarya</taxon>
        <taxon>Basidiomycota</taxon>
        <taxon>Agaricomycotina</taxon>
        <taxon>Agaricomycetes</taxon>
        <taxon>Cantharellales</taxon>
        <taxon>Hydnaceae</taxon>
        <taxon>Hydnum</taxon>
    </lineage>
</organism>
<protein>
    <submittedName>
        <fullName evidence="2">Uncharacterized protein</fullName>
    </submittedName>
</protein>
<evidence type="ECO:0000256" key="1">
    <source>
        <dbReference type="SAM" id="MobiDB-lite"/>
    </source>
</evidence>
<evidence type="ECO:0000313" key="2">
    <source>
        <dbReference type="EMBL" id="KAF9513815.1"/>
    </source>
</evidence>
<comment type="caution">
    <text evidence="2">The sequence shown here is derived from an EMBL/GenBank/DDBJ whole genome shotgun (WGS) entry which is preliminary data.</text>
</comment>
<dbReference type="Proteomes" id="UP000886523">
    <property type="component" value="Unassembled WGS sequence"/>
</dbReference>
<sequence length="263" mass="29768">MKSSSDDEIQYMGWLPSNNGQKQERSLSKVRLTPHVKVEASSRSSSRVAAASTIRKGAPDSRTIDLTLDADDEDTSVTLPSHLPAQGKRTTQGLSSSNQSKRRRLFPSASSPTPPLAKSGRNHNSSHPPAFKSEFEDHEGFLSDEDDDEYWWGFDCSEPPRVGEDGAPIQSRARDPIELEKAWRVKMENAHVKEEGTKMTWSLLRSQRNQEGRLAEERTLSQMRMSNRRLWMQEYRQKCVIRYSISSHGMIFHAIAVVTLEVP</sequence>
<gene>
    <name evidence="2" type="ORF">BS47DRAFT_938183</name>
</gene>
<keyword evidence="3" id="KW-1185">Reference proteome</keyword>